<evidence type="ECO:0000259" key="1">
    <source>
        <dbReference type="Pfam" id="PF01120"/>
    </source>
</evidence>
<dbReference type="PROSITE" id="PS51257">
    <property type="entry name" value="PROKAR_LIPOPROTEIN"/>
    <property type="match status" value="1"/>
</dbReference>
<dbReference type="Proteomes" id="UP000192277">
    <property type="component" value="Unassembled WGS sequence"/>
</dbReference>
<dbReference type="RefSeq" id="WP_014221536.1">
    <property type="nucleotide sequence ID" value="NZ_LWBO01000012.1"/>
</dbReference>
<dbReference type="SUPFAM" id="SSF51445">
    <property type="entry name" value="(Trans)glycosidases"/>
    <property type="match status" value="1"/>
</dbReference>
<name>A0ABX3NVR4_9BACT</name>
<dbReference type="Gene3D" id="3.20.20.80">
    <property type="entry name" value="Glycosidases"/>
    <property type="match status" value="1"/>
</dbReference>
<gene>
    <name evidence="2" type="ORF">A4D02_06380</name>
</gene>
<evidence type="ECO:0000313" key="3">
    <source>
        <dbReference type="Proteomes" id="UP000192277"/>
    </source>
</evidence>
<accession>A0ABX3NVR4</accession>
<evidence type="ECO:0000313" key="2">
    <source>
        <dbReference type="EMBL" id="OQP48339.1"/>
    </source>
</evidence>
<dbReference type="EMBL" id="LWBO01000012">
    <property type="protein sequence ID" value="OQP48339.1"/>
    <property type="molecule type" value="Genomic_DNA"/>
</dbReference>
<organism evidence="2 3">
    <name type="scientific">Niastella koreensis</name>
    <dbReference type="NCBI Taxonomy" id="354356"/>
    <lineage>
        <taxon>Bacteria</taxon>
        <taxon>Pseudomonadati</taxon>
        <taxon>Bacteroidota</taxon>
        <taxon>Chitinophagia</taxon>
        <taxon>Chitinophagales</taxon>
        <taxon>Chitinophagaceae</taxon>
        <taxon>Niastella</taxon>
    </lineage>
</organism>
<feature type="domain" description="Glycoside hydrolase family 29 N-terminal" evidence="1">
    <location>
        <begin position="62"/>
        <end position="323"/>
    </location>
</feature>
<reference evidence="2 3" key="1">
    <citation type="submission" date="2016-04" db="EMBL/GenBank/DDBJ databases">
        <authorList>
            <person name="Chen L."/>
            <person name="Zhuang W."/>
            <person name="Wang G."/>
        </authorList>
    </citation>
    <scope>NUCLEOTIDE SEQUENCE [LARGE SCALE GENOMIC DNA]</scope>
    <source>
        <strain evidence="3">GR20</strain>
    </source>
</reference>
<proteinExistence type="predicted"/>
<protein>
    <recommendedName>
        <fullName evidence="1">Glycoside hydrolase family 29 N-terminal domain-containing protein</fullName>
    </recommendedName>
</protein>
<dbReference type="InterPro" id="IPR017853">
    <property type="entry name" value="GH"/>
</dbReference>
<keyword evidence="3" id="KW-1185">Reference proteome</keyword>
<dbReference type="Pfam" id="PF01120">
    <property type="entry name" value="Alpha_L_fucos"/>
    <property type="match status" value="1"/>
</dbReference>
<sequence length="329" mass="37008">MNLIKLSILIVIVCSCLITTAQERAAWMKKARWGIMVHYLADWRSRTDSITTTPAVWNEMINQFDVEGLAKQVKETGAGYLIFTIGQNSGFYCTPNKTYERLTDNRGKCSQRDLITDLSAALKKQGIKLIVYLPSGAPVGDSAARKALKFENGPHQNFEFQHNWEAIIREWSQRWGNKVDGWWFDGCYWPNIMYRNEQAPNFASFAAAARAGNSESIVAFNPGVVYRTLSLTPYEDYTAGEVDKPEYISIKRSYEGKVDGKQIHVLSFLGRTWGMGDPRFTSDQVIGFSNQVIQAEGAITWDTPVQRNGMIDPAILQLLKALGTRAGNK</sequence>
<comment type="caution">
    <text evidence="2">The sequence shown here is derived from an EMBL/GenBank/DDBJ whole genome shotgun (WGS) entry which is preliminary data.</text>
</comment>
<dbReference type="InterPro" id="IPR057739">
    <property type="entry name" value="Glyco_hydro_29_N"/>
</dbReference>